<dbReference type="AlphaFoldDB" id="A0A1F6TJ68"/>
<reference evidence="9 10" key="1">
    <citation type="journal article" date="2016" name="Nat. Commun.">
        <title>Thousands of microbial genomes shed light on interconnected biogeochemical processes in an aquifer system.</title>
        <authorList>
            <person name="Anantharaman K."/>
            <person name="Brown C.T."/>
            <person name="Hug L.A."/>
            <person name="Sharon I."/>
            <person name="Castelle C.J."/>
            <person name="Probst A.J."/>
            <person name="Thomas B.C."/>
            <person name="Singh A."/>
            <person name="Wilkins M.J."/>
            <person name="Karaoz U."/>
            <person name="Brodie E.L."/>
            <person name="Williams K.H."/>
            <person name="Hubbard S.S."/>
            <person name="Banfield J.F."/>
        </authorList>
    </citation>
    <scope>NUCLEOTIDE SEQUENCE [LARGE SCALE GENOMIC DNA]</scope>
</reference>
<comment type="caution">
    <text evidence="9">The sequence shown here is derived from an EMBL/GenBank/DDBJ whole genome shotgun (WGS) entry which is preliminary data.</text>
</comment>
<dbReference type="InterPro" id="IPR029060">
    <property type="entry name" value="PIN-like_dom_sf"/>
</dbReference>
<accession>A0A1F6TJ68</accession>
<feature type="domain" description="PIN" evidence="8">
    <location>
        <begin position="3"/>
        <end position="114"/>
    </location>
</feature>
<keyword evidence="5" id="KW-0378">Hydrolase</keyword>
<dbReference type="PANTHER" id="PTHR33653:SF1">
    <property type="entry name" value="RIBONUCLEASE VAPC2"/>
    <property type="match status" value="1"/>
</dbReference>
<evidence type="ECO:0000256" key="7">
    <source>
        <dbReference type="ARBA" id="ARBA00038093"/>
    </source>
</evidence>
<dbReference type="PANTHER" id="PTHR33653">
    <property type="entry name" value="RIBONUCLEASE VAPC2"/>
    <property type="match status" value="1"/>
</dbReference>
<dbReference type="STRING" id="1817764.A2637_06915"/>
<evidence type="ECO:0000256" key="2">
    <source>
        <dbReference type="ARBA" id="ARBA00022649"/>
    </source>
</evidence>
<name>A0A1F6TJ68_9PROT</name>
<protein>
    <recommendedName>
        <fullName evidence="8">PIN domain-containing protein</fullName>
    </recommendedName>
</protein>
<comment type="similarity">
    <text evidence="7">Belongs to the PINc/VapC protein family.</text>
</comment>
<dbReference type="EMBL" id="MFSY01000091">
    <property type="protein sequence ID" value="OGI45180.1"/>
    <property type="molecule type" value="Genomic_DNA"/>
</dbReference>
<evidence type="ECO:0000256" key="3">
    <source>
        <dbReference type="ARBA" id="ARBA00022722"/>
    </source>
</evidence>
<evidence type="ECO:0000256" key="6">
    <source>
        <dbReference type="ARBA" id="ARBA00022842"/>
    </source>
</evidence>
<dbReference type="InterPro" id="IPR002716">
    <property type="entry name" value="PIN_dom"/>
</dbReference>
<sequence>MLCVDTSSLIAYLEGAEGEDVETIDQAFADRIGVITPVTVTEVLSDPSLNKNVRETILQLPVLPLSEGFWERAGLLRAKVLRSGHKAKLADTLIAQNCLDHHAALITRDRDFKIFEKLAGLRLLGKD</sequence>
<evidence type="ECO:0000259" key="8">
    <source>
        <dbReference type="Pfam" id="PF01850"/>
    </source>
</evidence>
<gene>
    <name evidence="9" type="ORF">A2637_06915</name>
</gene>
<keyword evidence="3" id="KW-0540">Nuclease</keyword>
<dbReference type="Proteomes" id="UP000179360">
    <property type="component" value="Unassembled WGS sequence"/>
</dbReference>
<dbReference type="InterPro" id="IPR050556">
    <property type="entry name" value="Type_II_TA_system_RNase"/>
</dbReference>
<keyword evidence="4" id="KW-0479">Metal-binding</keyword>
<evidence type="ECO:0000256" key="5">
    <source>
        <dbReference type="ARBA" id="ARBA00022801"/>
    </source>
</evidence>
<dbReference type="GO" id="GO:0004518">
    <property type="term" value="F:nuclease activity"/>
    <property type="evidence" value="ECO:0007669"/>
    <property type="project" value="UniProtKB-KW"/>
</dbReference>
<comment type="cofactor">
    <cofactor evidence="1">
        <name>Mg(2+)</name>
        <dbReference type="ChEBI" id="CHEBI:18420"/>
    </cofactor>
</comment>
<organism evidence="9 10">
    <name type="scientific">Candidatus Muproteobacteria bacterium RIFCSPHIGHO2_01_FULL_65_16</name>
    <dbReference type="NCBI Taxonomy" id="1817764"/>
    <lineage>
        <taxon>Bacteria</taxon>
        <taxon>Pseudomonadati</taxon>
        <taxon>Pseudomonadota</taxon>
        <taxon>Candidatus Muproteobacteria</taxon>
    </lineage>
</organism>
<dbReference type="SUPFAM" id="SSF88723">
    <property type="entry name" value="PIN domain-like"/>
    <property type="match status" value="1"/>
</dbReference>
<evidence type="ECO:0000313" key="9">
    <source>
        <dbReference type="EMBL" id="OGI45180.1"/>
    </source>
</evidence>
<dbReference type="Pfam" id="PF01850">
    <property type="entry name" value="PIN"/>
    <property type="match status" value="1"/>
</dbReference>
<keyword evidence="6" id="KW-0460">Magnesium</keyword>
<evidence type="ECO:0000256" key="1">
    <source>
        <dbReference type="ARBA" id="ARBA00001946"/>
    </source>
</evidence>
<dbReference type="GO" id="GO:0016787">
    <property type="term" value="F:hydrolase activity"/>
    <property type="evidence" value="ECO:0007669"/>
    <property type="project" value="UniProtKB-KW"/>
</dbReference>
<keyword evidence="2" id="KW-1277">Toxin-antitoxin system</keyword>
<evidence type="ECO:0000256" key="4">
    <source>
        <dbReference type="ARBA" id="ARBA00022723"/>
    </source>
</evidence>
<evidence type="ECO:0000313" key="10">
    <source>
        <dbReference type="Proteomes" id="UP000179360"/>
    </source>
</evidence>
<proteinExistence type="inferred from homology"/>
<dbReference type="GO" id="GO:0046872">
    <property type="term" value="F:metal ion binding"/>
    <property type="evidence" value="ECO:0007669"/>
    <property type="project" value="UniProtKB-KW"/>
</dbReference>
<dbReference type="Gene3D" id="3.40.50.1010">
    <property type="entry name" value="5'-nuclease"/>
    <property type="match status" value="1"/>
</dbReference>